<evidence type="ECO:0000313" key="3">
    <source>
        <dbReference type="Proteomes" id="UP001183610"/>
    </source>
</evidence>
<evidence type="ECO:0000313" key="2">
    <source>
        <dbReference type="EMBL" id="MDT0412727.1"/>
    </source>
</evidence>
<gene>
    <name evidence="2" type="ORF">RM698_27235</name>
</gene>
<feature type="compositionally biased region" description="Polar residues" evidence="1">
    <location>
        <begin position="148"/>
        <end position="168"/>
    </location>
</feature>
<evidence type="ECO:0000256" key="1">
    <source>
        <dbReference type="SAM" id="MobiDB-lite"/>
    </source>
</evidence>
<organism evidence="2 3">
    <name type="scientific">Streptomyces evansiae</name>
    <dbReference type="NCBI Taxonomy" id="3075535"/>
    <lineage>
        <taxon>Bacteria</taxon>
        <taxon>Bacillati</taxon>
        <taxon>Actinomycetota</taxon>
        <taxon>Actinomycetes</taxon>
        <taxon>Kitasatosporales</taxon>
        <taxon>Streptomycetaceae</taxon>
        <taxon>Streptomyces</taxon>
    </lineage>
</organism>
<accession>A0ABU2R7R1</accession>
<comment type="caution">
    <text evidence="2">The sequence shown here is derived from an EMBL/GenBank/DDBJ whole genome shotgun (WGS) entry which is preliminary data.</text>
</comment>
<feature type="compositionally biased region" description="Basic and acidic residues" evidence="1">
    <location>
        <begin position="349"/>
        <end position="359"/>
    </location>
</feature>
<dbReference type="Proteomes" id="UP001183610">
    <property type="component" value="Unassembled WGS sequence"/>
</dbReference>
<sequence>MIHALSQEPSEQDLRNALVVPGFELPSTVTKQRSVVMTRGLQPEDLGVLDFLKLRDPRVPATKEQLAEEMQALGWKMGKTRFDGCFRRLKTAGHIKHVCEHNPATGRPEWRIEFFLEPANNDQYVAGGAATSMQVRAETPVSGDTGPQGRSESRVSGVSPGQSESQVSGVPEANPRNPGFRVSGVSAGQSRNPGNPPFGSPPPHPPGVVTTPPTPPRPSAGAQSHPSPQGGEGDAAAPWTDEQLAAARAWLGRLPAPWTCGLEACKRIAPKLLEAASVQGWELDDELAAHLTRDPEGLKRHVQALEKNRIPDLVRREMVLLGATKQRRKPEGRCVEHPSFMAGDCPRCQQDERERRRGNSEPGPVDGAGLLARLRAGQPA</sequence>
<dbReference type="EMBL" id="JAVRET010000093">
    <property type="protein sequence ID" value="MDT0412727.1"/>
    <property type="molecule type" value="Genomic_DNA"/>
</dbReference>
<name>A0ABU2R7R1_9ACTN</name>
<protein>
    <submittedName>
        <fullName evidence="2">Uncharacterized protein</fullName>
    </submittedName>
</protein>
<keyword evidence="3" id="KW-1185">Reference proteome</keyword>
<dbReference type="RefSeq" id="WP_010281809.1">
    <property type="nucleotide sequence ID" value="NZ_JAVRET010000093.1"/>
</dbReference>
<reference evidence="3" key="1">
    <citation type="submission" date="2023-07" db="EMBL/GenBank/DDBJ databases">
        <title>30 novel species of actinomycetes from the DSMZ collection.</title>
        <authorList>
            <person name="Nouioui I."/>
        </authorList>
    </citation>
    <scope>NUCLEOTIDE SEQUENCE [LARGE SCALE GENOMIC DNA]</scope>
    <source>
        <strain evidence="3">DSM 41979</strain>
    </source>
</reference>
<proteinExistence type="predicted"/>
<feature type="compositionally biased region" description="Pro residues" evidence="1">
    <location>
        <begin position="194"/>
        <end position="218"/>
    </location>
</feature>
<feature type="region of interest" description="Disordered" evidence="1">
    <location>
        <begin position="343"/>
        <end position="380"/>
    </location>
</feature>
<feature type="region of interest" description="Disordered" evidence="1">
    <location>
        <begin position="137"/>
        <end position="236"/>
    </location>
</feature>